<dbReference type="InterPro" id="IPR052721">
    <property type="entry name" value="ET_Amicyanin"/>
</dbReference>
<dbReference type="InterPro" id="IPR000923">
    <property type="entry name" value="BlueCu_1"/>
</dbReference>
<gene>
    <name evidence="4" type="ORF">G3570_02625</name>
</gene>
<protein>
    <recommendedName>
        <fullName evidence="3">Blue (type 1) copper domain-containing protein</fullName>
    </recommendedName>
</protein>
<evidence type="ECO:0000313" key="5">
    <source>
        <dbReference type="Proteomes" id="UP000473278"/>
    </source>
</evidence>
<dbReference type="Gene3D" id="2.60.40.420">
    <property type="entry name" value="Cupredoxins - blue copper proteins"/>
    <property type="match status" value="2"/>
</dbReference>
<accession>A0A6M1SJN6</accession>
<organism evidence="4 5">
    <name type="scientific">Halalkalibaculum roseum</name>
    <dbReference type="NCBI Taxonomy" id="2709311"/>
    <lineage>
        <taxon>Bacteria</taxon>
        <taxon>Pseudomonadati</taxon>
        <taxon>Balneolota</taxon>
        <taxon>Balneolia</taxon>
        <taxon>Balneolales</taxon>
        <taxon>Balneolaceae</taxon>
        <taxon>Halalkalibaculum</taxon>
    </lineage>
</organism>
<dbReference type="PANTHER" id="PTHR36507">
    <property type="entry name" value="BLL1555 PROTEIN"/>
    <property type="match status" value="1"/>
</dbReference>
<evidence type="ECO:0000256" key="1">
    <source>
        <dbReference type="ARBA" id="ARBA00022723"/>
    </source>
</evidence>
<dbReference type="GO" id="GO:0005507">
    <property type="term" value="F:copper ion binding"/>
    <property type="evidence" value="ECO:0007669"/>
    <property type="project" value="InterPro"/>
</dbReference>
<dbReference type="SUPFAM" id="SSF49503">
    <property type="entry name" value="Cupredoxins"/>
    <property type="match status" value="2"/>
</dbReference>
<keyword evidence="2" id="KW-0186">Copper</keyword>
<dbReference type="GO" id="GO:0009055">
    <property type="term" value="F:electron transfer activity"/>
    <property type="evidence" value="ECO:0007669"/>
    <property type="project" value="InterPro"/>
</dbReference>
<dbReference type="AlphaFoldDB" id="A0A6M1SJN6"/>
<name>A0A6M1SJN6_9BACT</name>
<dbReference type="RefSeq" id="WP_165138875.1">
    <property type="nucleotide sequence ID" value="NZ_JAALLT010000001.1"/>
</dbReference>
<dbReference type="PROSITE" id="PS51257">
    <property type="entry name" value="PROKAR_LIPOPROTEIN"/>
    <property type="match status" value="1"/>
</dbReference>
<dbReference type="InterPro" id="IPR008972">
    <property type="entry name" value="Cupredoxin"/>
</dbReference>
<comment type="caution">
    <text evidence="4">The sequence shown here is derived from an EMBL/GenBank/DDBJ whole genome shotgun (WGS) entry which is preliminary data.</text>
</comment>
<evidence type="ECO:0000256" key="2">
    <source>
        <dbReference type="ARBA" id="ARBA00023008"/>
    </source>
</evidence>
<feature type="domain" description="Blue (type 1) copper" evidence="3">
    <location>
        <begin position="44"/>
        <end position="77"/>
    </location>
</feature>
<keyword evidence="1" id="KW-0479">Metal-binding</keyword>
<dbReference type="EMBL" id="JAALLT010000001">
    <property type="protein sequence ID" value="NGP75511.1"/>
    <property type="molecule type" value="Genomic_DNA"/>
</dbReference>
<keyword evidence="5" id="KW-1185">Reference proteome</keyword>
<evidence type="ECO:0000313" key="4">
    <source>
        <dbReference type="EMBL" id="NGP75511.1"/>
    </source>
</evidence>
<dbReference type="PANTHER" id="PTHR36507:SF1">
    <property type="entry name" value="BLL1555 PROTEIN"/>
    <property type="match status" value="1"/>
</dbReference>
<evidence type="ECO:0000259" key="3">
    <source>
        <dbReference type="Pfam" id="PF00127"/>
    </source>
</evidence>
<dbReference type="Pfam" id="PF00127">
    <property type="entry name" value="Copper-bind"/>
    <property type="match status" value="1"/>
</dbReference>
<reference evidence="4 5" key="1">
    <citation type="submission" date="2020-02" db="EMBL/GenBank/DDBJ databases">
        <title>Balneolaceae bacterium YR4-1, complete genome.</title>
        <authorList>
            <person name="Li Y."/>
            <person name="Wu S."/>
        </authorList>
    </citation>
    <scope>NUCLEOTIDE SEQUENCE [LARGE SCALE GENOMIC DNA]</scope>
    <source>
        <strain evidence="4 5">YR4-1</strain>
    </source>
</reference>
<proteinExistence type="predicted"/>
<dbReference type="Proteomes" id="UP000473278">
    <property type="component" value="Unassembled WGS sequence"/>
</dbReference>
<sequence length="134" mass="14394">MNRQNNISQFAAYSIITILVAVTLLACGTEAERGTNKLFDSGNIPAGESFSYTFGEEGSFNYYCEIHAPNMQGNVQVTAGATSTDPDTVEMINDQFSPEQITVSPGTEIVWINRGTESHTVISGTPSTGNGDIY</sequence>